<dbReference type="PIRSF" id="PIRSF001220">
    <property type="entry name" value="L-ASNase_gatD"/>
    <property type="match status" value="1"/>
</dbReference>
<evidence type="ECO:0000259" key="2">
    <source>
        <dbReference type="Pfam" id="PF17763"/>
    </source>
</evidence>
<evidence type="ECO:0000313" key="4">
    <source>
        <dbReference type="Proteomes" id="UP000305888"/>
    </source>
</evidence>
<gene>
    <name evidence="3" type="ORF">FDP22_22635</name>
</gene>
<protein>
    <submittedName>
        <fullName evidence="3">Asparaginase</fullName>
    </submittedName>
</protein>
<dbReference type="InterPro" id="IPR037152">
    <property type="entry name" value="L-asparaginase_N_sf"/>
</dbReference>
<geneLocation type="plasmid" evidence="4">
    <name>pd4m1c</name>
</geneLocation>
<dbReference type="PIRSF" id="PIRSF500176">
    <property type="entry name" value="L_ASNase"/>
    <property type="match status" value="1"/>
</dbReference>
<keyword evidence="3" id="KW-0614">Plasmid</keyword>
<evidence type="ECO:0000313" key="3">
    <source>
        <dbReference type="EMBL" id="QDL94696.1"/>
    </source>
</evidence>
<name>A0A5B8G0Q2_9RHOB</name>
<dbReference type="Pfam" id="PF17763">
    <property type="entry name" value="Asparaginase_C"/>
    <property type="match status" value="1"/>
</dbReference>
<dbReference type="Gene3D" id="3.40.50.1170">
    <property type="entry name" value="L-asparaginase, N-terminal domain"/>
    <property type="match status" value="1"/>
</dbReference>
<dbReference type="Proteomes" id="UP000305888">
    <property type="component" value="Plasmid pD4M1C"/>
</dbReference>
<dbReference type="OrthoDB" id="9788068at2"/>
<feature type="domain" description="L-asparaginase N-terminal" evidence="1">
    <location>
        <begin position="30"/>
        <end position="181"/>
    </location>
</feature>
<sequence>MMGAHARDWVDYGDTGIIRPVEEVLAELAPGLPGVEAVPHSFRTLPSTGITAADWCALGAEIAARGAEPGLSGIVVTHGTASMEETAFFTWLTCAAPLPVVFTGAQRPPNTEGSDAGPNLRAAIAAAASGRLAPGACLSMNATLFDARDVSKTANFALDAFEAPEFGPLGLVEADGTLRLARQAPPRPRRFALPADARALPRVDIAFSHAGADGAAIDAFIAAGARAIVSAGMPPGRCTPGERAALKRAVAAGVTVVQSSRAPRGRVPLQAYNTADGILSGGSLAPNKLRILLMLALAEAMPADALQALLLAC</sequence>
<dbReference type="AlphaFoldDB" id="A0A5B8G0Q2"/>
<dbReference type="SMART" id="SM00870">
    <property type="entry name" value="Asparaginase"/>
    <property type="match status" value="1"/>
</dbReference>
<dbReference type="PANTHER" id="PTHR11707">
    <property type="entry name" value="L-ASPARAGINASE"/>
    <property type="match status" value="1"/>
</dbReference>
<dbReference type="PROSITE" id="PS51732">
    <property type="entry name" value="ASN_GLN_ASE_3"/>
    <property type="match status" value="1"/>
</dbReference>
<dbReference type="Pfam" id="PF00710">
    <property type="entry name" value="Asparaginase"/>
    <property type="match status" value="1"/>
</dbReference>
<organism evidence="3 4">
    <name type="scientific">Paroceanicella profunda</name>
    <dbReference type="NCBI Taxonomy" id="2579971"/>
    <lineage>
        <taxon>Bacteria</taxon>
        <taxon>Pseudomonadati</taxon>
        <taxon>Pseudomonadota</taxon>
        <taxon>Alphaproteobacteria</taxon>
        <taxon>Rhodobacterales</taxon>
        <taxon>Paracoccaceae</taxon>
        <taxon>Paroceanicella</taxon>
    </lineage>
</organism>
<dbReference type="PANTHER" id="PTHR11707:SF28">
    <property type="entry name" value="60 KDA LYSOPHOSPHOLIPASE"/>
    <property type="match status" value="1"/>
</dbReference>
<feature type="domain" description="Asparaginase/glutaminase C-terminal" evidence="2">
    <location>
        <begin position="202"/>
        <end position="309"/>
    </location>
</feature>
<dbReference type="EMBL" id="CP040821">
    <property type="protein sequence ID" value="QDL94696.1"/>
    <property type="molecule type" value="Genomic_DNA"/>
</dbReference>
<dbReference type="InterPro" id="IPR027474">
    <property type="entry name" value="L-asparaginase_N"/>
</dbReference>
<dbReference type="PRINTS" id="PR00139">
    <property type="entry name" value="ASNGLNASE"/>
</dbReference>
<dbReference type="InterPro" id="IPR036152">
    <property type="entry name" value="Asp/glu_Ase-like_sf"/>
</dbReference>
<reference evidence="3 4" key="1">
    <citation type="submission" date="2019-06" db="EMBL/GenBank/DDBJ databases">
        <title>Genome sequence of Rhodobacteraceae bacterium D4M1.</title>
        <authorList>
            <person name="Cao J."/>
        </authorList>
    </citation>
    <scope>NUCLEOTIDE SEQUENCE [LARGE SCALE GENOMIC DNA]</scope>
    <source>
        <strain evidence="3 4">D4M1</strain>
        <plasmid evidence="4">pd4m1c</plasmid>
    </source>
</reference>
<proteinExistence type="predicted"/>
<dbReference type="InterPro" id="IPR040919">
    <property type="entry name" value="Asparaginase_C"/>
</dbReference>
<evidence type="ECO:0000259" key="1">
    <source>
        <dbReference type="Pfam" id="PF00710"/>
    </source>
</evidence>
<accession>A0A5B8G0Q2</accession>
<dbReference type="KEGG" id="ppru:FDP22_22635"/>
<dbReference type="SUPFAM" id="SSF53774">
    <property type="entry name" value="Glutaminase/Asparaginase"/>
    <property type="match status" value="1"/>
</dbReference>
<keyword evidence="4" id="KW-1185">Reference proteome</keyword>
<dbReference type="InterPro" id="IPR006034">
    <property type="entry name" value="Asparaginase/glutaminase-like"/>
</dbReference>
<dbReference type="Gene3D" id="3.40.50.40">
    <property type="match status" value="1"/>
</dbReference>
<dbReference type="GO" id="GO:0004067">
    <property type="term" value="F:asparaginase activity"/>
    <property type="evidence" value="ECO:0007669"/>
    <property type="project" value="UniProtKB-UniRule"/>
</dbReference>
<dbReference type="InterPro" id="IPR027473">
    <property type="entry name" value="L-asparaginase_C"/>
</dbReference>